<accession>A0A7J0DRD4</accession>
<evidence type="ECO:0000313" key="1">
    <source>
        <dbReference type="EMBL" id="GFS40755.1"/>
    </source>
</evidence>
<proteinExistence type="predicted"/>
<keyword evidence="2" id="KW-1185">Reference proteome</keyword>
<comment type="caution">
    <text evidence="1">The sequence shown here is derived from an EMBL/GenBank/DDBJ whole genome shotgun (WGS) entry which is preliminary data.</text>
</comment>
<name>A0A7J0DRD4_9ERIC</name>
<gene>
    <name evidence="1" type="ORF">Acr_00g0070340</name>
</gene>
<protein>
    <submittedName>
        <fullName evidence="1">Uncharacterized protein</fullName>
    </submittedName>
</protein>
<dbReference type="Proteomes" id="UP000585474">
    <property type="component" value="Unassembled WGS sequence"/>
</dbReference>
<sequence length="104" mass="11280">MIKSIKVEAKSLNLSKFASSNVQDSIVSSVNLSSCCLDSSSSRIGLVLAPMVVLPFQEYALIHHHVVLTFQHVFVAPDLFVLEYLVAALAGNSMNAVLAMEHHV</sequence>
<dbReference type="AlphaFoldDB" id="A0A7J0DRD4"/>
<dbReference type="EMBL" id="BJWL01000358">
    <property type="protein sequence ID" value="GFS40755.1"/>
    <property type="molecule type" value="Genomic_DNA"/>
</dbReference>
<reference evidence="2" key="1">
    <citation type="submission" date="2019-07" db="EMBL/GenBank/DDBJ databases">
        <title>De Novo Assembly of kiwifruit Actinidia rufa.</title>
        <authorList>
            <person name="Sugita-Konishi S."/>
            <person name="Sato K."/>
            <person name="Mori E."/>
            <person name="Abe Y."/>
            <person name="Kisaki G."/>
            <person name="Hamano K."/>
            <person name="Suezawa K."/>
            <person name="Otani M."/>
            <person name="Fukuda T."/>
            <person name="Manabe T."/>
            <person name="Gomi K."/>
            <person name="Tabuchi M."/>
            <person name="Akimitsu K."/>
            <person name="Kataoka I."/>
        </authorList>
    </citation>
    <scope>NUCLEOTIDE SEQUENCE [LARGE SCALE GENOMIC DNA]</scope>
    <source>
        <strain evidence="2">cv. Fuchu</strain>
    </source>
</reference>
<organism evidence="1 2">
    <name type="scientific">Actinidia rufa</name>
    <dbReference type="NCBI Taxonomy" id="165716"/>
    <lineage>
        <taxon>Eukaryota</taxon>
        <taxon>Viridiplantae</taxon>
        <taxon>Streptophyta</taxon>
        <taxon>Embryophyta</taxon>
        <taxon>Tracheophyta</taxon>
        <taxon>Spermatophyta</taxon>
        <taxon>Magnoliopsida</taxon>
        <taxon>eudicotyledons</taxon>
        <taxon>Gunneridae</taxon>
        <taxon>Pentapetalae</taxon>
        <taxon>asterids</taxon>
        <taxon>Ericales</taxon>
        <taxon>Actinidiaceae</taxon>
        <taxon>Actinidia</taxon>
    </lineage>
</organism>
<evidence type="ECO:0000313" key="2">
    <source>
        <dbReference type="Proteomes" id="UP000585474"/>
    </source>
</evidence>